<keyword evidence="2 3" id="KW-0560">Oxidoreductase</keyword>
<dbReference type="EMBL" id="BAABRI010000037">
    <property type="protein sequence ID" value="GAA5484813.1"/>
    <property type="molecule type" value="Genomic_DNA"/>
</dbReference>
<evidence type="ECO:0000256" key="2">
    <source>
        <dbReference type="ARBA" id="ARBA00023002"/>
    </source>
</evidence>
<evidence type="ECO:0000259" key="4">
    <source>
        <dbReference type="Pfam" id="PF00171"/>
    </source>
</evidence>
<feature type="domain" description="Aldehyde dehydrogenase" evidence="4">
    <location>
        <begin position="39"/>
        <end position="438"/>
    </location>
</feature>
<comment type="similarity">
    <text evidence="1 3">Belongs to the aldehyde dehydrogenase family.</text>
</comment>
<dbReference type="InterPro" id="IPR012394">
    <property type="entry name" value="Aldehyde_DH_NAD(P)"/>
</dbReference>
<dbReference type="Proteomes" id="UP001476282">
    <property type="component" value="Unassembled WGS sequence"/>
</dbReference>
<organism evidence="5 6">
    <name type="scientific">Haloferula sargassicola</name>
    <dbReference type="NCBI Taxonomy" id="490096"/>
    <lineage>
        <taxon>Bacteria</taxon>
        <taxon>Pseudomonadati</taxon>
        <taxon>Verrucomicrobiota</taxon>
        <taxon>Verrucomicrobiia</taxon>
        <taxon>Verrucomicrobiales</taxon>
        <taxon>Verrucomicrobiaceae</taxon>
        <taxon>Haloferula</taxon>
    </lineage>
</organism>
<dbReference type="Gene3D" id="3.40.309.10">
    <property type="entry name" value="Aldehyde Dehydrogenase, Chain A, domain 2"/>
    <property type="match status" value="1"/>
</dbReference>
<evidence type="ECO:0000313" key="6">
    <source>
        <dbReference type="Proteomes" id="UP001476282"/>
    </source>
</evidence>
<keyword evidence="6" id="KW-1185">Reference proteome</keyword>
<dbReference type="InterPro" id="IPR016163">
    <property type="entry name" value="Ald_DH_C"/>
</dbReference>
<dbReference type="Gene3D" id="3.40.605.10">
    <property type="entry name" value="Aldehyde Dehydrogenase, Chain A, domain 1"/>
    <property type="match status" value="1"/>
</dbReference>
<sequence>MSGDFNLGNPPPADLRLTAASRDAYVRVHDGFARGVGREPASRRAALERLLKVLEEREDAILEALDADLGKPGLEAWLAEYHFVREDLRLAIRKLDSWVKPQQVGSPFFVQPARSWIQREPHGAVLIMAPWNYPIQLSLSPLIAAVAGGNTVVLKPSEHAPASARLLAEMVAASFDPSHVSVVLGEAQSAARLLVQSFDFYFYTGGEAAGKKVAAAAARYLKPCALELGGKCPVVIDHAMDMEPVLERVVSMKGMNAGQTCFAPDYVLVPENEKPEWLAAFRKEFELRYRPTKDLARIVNRSHFQRLMKLAAGWPGVDRDDPQRLSFSPRVIDADWSHPSMKEEIFGPILPVIGYGEDEELFATLRAQHAPLAMYLFSNDRDFIRHAMEALPSGGVTINDVAKHAMNHRLPFGGKGPSGFGRYRGKHGFELFTYQRAVTRRTFLPDPFLLTPPYGRKLKWLRRLMG</sequence>
<evidence type="ECO:0000256" key="1">
    <source>
        <dbReference type="ARBA" id="ARBA00009986"/>
    </source>
</evidence>
<dbReference type="Pfam" id="PF00171">
    <property type="entry name" value="Aldedh"/>
    <property type="match status" value="1"/>
</dbReference>
<evidence type="ECO:0000313" key="5">
    <source>
        <dbReference type="EMBL" id="GAA5484813.1"/>
    </source>
</evidence>
<dbReference type="SUPFAM" id="SSF53720">
    <property type="entry name" value="ALDH-like"/>
    <property type="match status" value="1"/>
</dbReference>
<name>A0ABP9UTG3_9BACT</name>
<dbReference type="InterPro" id="IPR015590">
    <property type="entry name" value="Aldehyde_DH_dom"/>
</dbReference>
<accession>A0ABP9UTG3</accession>
<dbReference type="PIRSF" id="PIRSF036492">
    <property type="entry name" value="ALDH"/>
    <property type="match status" value="1"/>
</dbReference>
<reference evidence="5 6" key="1">
    <citation type="submission" date="2024-02" db="EMBL/GenBank/DDBJ databases">
        <title>Haloferula sargassicola NBRC 104335.</title>
        <authorList>
            <person name="Ichikawa N."/>
            <person name="Katano-Makiyama Y."/>
            <person name="Hidaka K."/>
        </authorList>
    </citation>
    <scope>NUCLEOTIDE SEQUENCE [LARGE SCALE GENOMIC DNA]</scope>
    <source>
        <strain evidence="5 6">NBRC 104335</strain>
    </source>
</reference>
<proteinExistence type="inferred from homology"/>
<dbReference type="RefSeq" id="WP_353568925.1">
    <property type="nucleotide sequence ID" value="NZ_BAABRI010000037.1"/>
</dbReference>
<dbReference type="InterPro" id="IPR016161">
    <property type="entry name" value="Ald_DH/histidinol_DH"/>
</dbReference>
<dbReference type="PANTHER" id="PTHR43570:SF16">
    <property type="entry name" value="ALDEHYDE DEHYDROGENASE TYPE III, ISOFORM Q"/>
    <property type="match status" value="1"/>
</dbReference>
<comment type="caution">
    <text evidence="5">The sequence shown here is derived from an EMBL/GenBank/DDBJ whole genome shotgun (WGS) entry which is preliminary data.</text>
</comment>
<dbReference type="InterPro" id="IPR016162">
    <property type="entry name" value="Ald_DH_N"/>
</dbReference>
<evidence type="ECO:0000256" key="3">
    <source>
        <dbReference type="PIRNR" id="PIRNR036492"/>
    </source>
</evidence>
<protein>
    <recommendedName>
        <fullName evidence="3">Aldehyde dehydrogenase</fullName>
    </recommendedName>
</protein>
<dbReference type="PANTHER" id="PTHR43570">
    <property type="entry name" value="ALDEHYDE DEHYDROGENASE"/>
    <property type="match status" value="1"/>
</dbReference>
<dbReference type="CDD" id="cd07087">
    <property type="entry name" value="ALDH_F3-13-14_CALDH-like"/>
    <property type="match status" value="1"/>
</dbReference>
<gene>
    <name evidence="5" type="primary">aldH1</name>
    <name evidence="5" type="ORF">Hsar01_04063</name>
</gene>